<accession>A0A0A8ZH83</accession>
<reference evidence="1" key="2">
    <citation type="journal article" date="2015" name="Data Brief">
        <title>Shoot transcriptome of the giant reed, Arundo donax.</title>
        <authorList>
            <person name="Barrero R.A."/>
            <person name="Guerrero F.D."/>
            <person name="Moolhuijzen P."/>
            <person name="Goolsby J.A."/>
            <person name="Tidwell J."/>
            <person name="Bellgard S.E."/>
            <person name="Bellgard M.I."/>
        </authorList>
    </citation>
    <scope>NUCLEOTIDE SEQUENCE</scope>
    <source>
        <tissue evidence="1">Shoot tissue taken approximately 20 cm above the soil surface</tissue>
    </source>
</reference>
<evidence type="ECO:0000313" key="1">
    <source>
        <dbReference type="EMBL" id="JAD37043.1"/>
    </source>
</evidence>
<dbReference type="EMBL" id="GBRH01260852">
    <property type="protein sequence ID" value="JAD37043.1"/>
    <property type="molecule type" value="Transcribed_RNA"/>
</dbReference>
<organism evidence="1">
    <name type="scientific">Arundo donax</name>
    <name type="common">Giant reed</name>
    <name type="synonym">Donax arundinaceus</name>
    <dbReference type="NCBI Taxonomy" id="35708"/>
    <lineage>
        <taxon>Eukaryota</taxon>
        <taxon>Viridiplantae</taxon>
        <taxon>Streptophyta</taxon>
        <taxon>Embryophyta</taxon>
        <taxon>Tracheophyta</taxon>
        <taxon>Spermatophyta</taxon>
        <taxon>Magnoliopsida</taxon>
        <taxon>Liliopsida</taxon>
        <taxon>Poales</taxon>
        <taxon>Poaceae</taxon>
        <taxon>PACMAD clade</taxon>
        <taxon>Arundinoideae</taxon>
        <taxon>Arundineae</taxon>
        <taxon>Arundo</taxon>
    </lineage>
</organism>
<reference evidence="1" key="1">
    <citation type="submission" date="2014-09" db="EMBL/GenBank/DDBJ databases">
        <authorList>
            <person name="Magalhaes I.L.F."/>
            <person name="Oliveira U."/>
            <person name="Santos F.R."/>
            <person name="Vidigal T.H.D.A."/>
            <person name="Brescovit A.D."/>
            <person name="Santos A.J."/>
        </authorList>
    </citation>
    <scope>NUCLEOTIDE SEQUENCE</scope>
    <source>
        <tissue evidence="1">Shoot tissue taken approximately 20 cm above the soil surface</tissue>
    </source>
</reference>
<dbReference type="AlphaFoldDB" id="A0A0A8ZH83"/>
<name>A0A0A8ZH83_ARUDO</name>
<proteinExistence type="predicted"/>
<sequence length="74" mass="8394">MCPRLWHFHNGFRTENYCDCVSSTTSCNGSSNQDFTDKGDKSPLFYSSKMPHIQEHSQSLVVAVINISPTQRIN</sequence>
<protein>
    <submittedName>
        <fullName evidence="1">Uncharacterized protein</fullName>
    </submittedName>
</protein>